<organism evidence="1 2">
    <name type="scientific">Avena sativa</name>
    <name type="common">Oat</name>
    <dbReference type="NCBI Taxonomy" id="4498"/>
    <lineage>
        <taxon>Eukaryota</taxon>
        <taxon>Viridiplantae</taxon>
        <taxon>Streptophyta</taxon>
        <taxon>Embryophyta</taxon>
        <taxon>Tracheophyta</taxon>
        <taxon>Spermatophyta</taxon>
        <taxon>Magnoliopsida</taxon>
        <taxon>Liliopsida</taxon>
        <taxon>Poales</taxon>
        <taxon>Poaceae</taxon>
        <taxon>BOP clade</taxon>
        <taxon>Pooideae</taxon>
        <taxon>Poodae</taxon>
        <taxon>Poeae</taxon>
        <taxon>Poeae Chloroplast Group 1 (Aveneae type)</taxon>
        <taxon>Aveninae</taxon>
        <taxon>Avena</taxon>
    </lineage>
</organism>
<name>A0ACD5TNX1_AVESA</name>
<keyword evidence="2" id="KW-1185">Reference proteome</keyword>
<evidence type="ECO:0000313" key="1">
    <source>
        <dbReference type="EnsemblPlants" id="AVESA.00010b.r2.1CG0094960.1.CDS.1"/>
    </source>
</evidence>
<evidence type="ECO:0000313" key="2">
    <source>
        <dbReference type="Proteomes" id="UP001732700"/>
    </source>
</evidence>
<accession>A0ACD5TNX1</accession>
<reference evidence="1" key="2">
    <citation type="submission" date="2025-09" db="UniProtKB">
        <authorList>
            <consortium name="EnsemblPlants"/>
        </authorList>
    </citation>
    <scope>IDENTIFICATION</scope>
</reference>
<sequence>MEIKPSNRLFTWSNNQQNSVMATIDKFFVSTCWDAHFPTSHVQALARIGSDPTPLCVHFGDGSPNMQKPFRFEKWWLEKEDCKKIIAKSWNAPIKGNNAISIWQNKLSRLRKCLTGWNANIEAAQKKIKKS</sequence>
<dbReference type="EnsemblPlants" id="AVESA.00010b.r2.1CG0094960.1">
    <property type="protein sequence ID" value="AVESA.00010b.r2.1CG0094960.1.CDS.1"/>
    <property type="gene ID" value="AVESA.00010b.r2.1CG0094960"/>
</dbReference>
<proteinExistence type="predicted"/>
<dbReference type="Proteomes" id="UP001732700">
    <property type="component" value="Chromosome 1C"/>
</dbReference>
<protein>
    <submittedName>
        <fullName evidence="1">Uncharacterized protein</fullName>
    </submittedName>
</protein>
<reference evidence="1" key="1">
    <citation type="submission" date="2021-05" db="EMBL/GenBank/DDBJ databases">
        <authorList>
            <person name="Scholz U."/>
            <person name="Mascher M."/>
            <person name="Fiebig A."/>
        </authorList>
    </citation>
    <scope>NUCLEOTIDE SEQUENCE [LARGE SCALE GENOMIC DNA]</scope>
</reference>